<feature type="transmembrane region" description="Helical" evidence="7">
    <location>
        <begin position="358"/>
        <end position="377"/>
    </location>
</feature>
<dbReference type="InterPro" id="IPR057434">
    <property type="entry name" value="LMF1/2_N"/>
</dbReference>
<evidence type="ECO:0000313" key="11">
    <source>
        <dbReference type="Proteomes" id="UP000247465"/>
    </source>
</evidence>
<dbReference type="InterPro" id="IPR007263">
    <property type="entry name" value="DCC1-like"/>
</dbReference>
<proteinExistence type="inferred from homology"/>
<evidence type="ECO:0000259" key="8">
    <source>
        <dbReference type="Pfam" id="PF06762"/>
    </source>
</evidence>
<dbReference type="GO" id="GO:0015035">
    <property type="term" value="F:protein-disulfide reductase activity"/>
    <property type="evidence" value="ECO:0007669"/>
    <property type="project" value="InterPro"/>
</dbReference>
<accession>A0A2Z4AK42</accession>
<name>A0A2Z4AK42_9BACT</name>
<protein>
    <recommendedName>
        <fullName evidence="12">DUF393 domain-containing protein</fullName>
    </recommendedName>
</protein>
<feature type="domain" description="Lipase maturation factor 1/2 C-terminal" evidence="9">
    <location>
        <begin position="500"/>
        <end position="637"/>
    </location>
</feature>
<evidence type="ECO:0000259" key="9">
    <source>
        <dbReference type="Pfam" id="PF25179"/>
    </source>
</evidence>
<dbReference type="Pfam" id="PF04134">
    <property type="entry name" value="DCC1-like"/>
    <property type="match status" value="1"/>
</dbReference>
<sequence>MIKDHIRVATPPPKRPEIIYDGDCPFCCRWIERWKLITRDDIDYRMSQKVGDLYPEIPTEQFKSAVQLIDPSGRIYSGAEAVFRALACRPRRRIWIHLYLRSKIFALTSEKVYSLVAGNRKIASHISTALWGKQMSPSTYIFSSWLFLRLLAVVALIAFLSYWNQAEGLIGEKGILPFSNDLHNIDRHWEKNGIDSSKFWYRPTLLWLSQTDFALHAFFLVGTIAAILLCMGIASSFAALMIWAIYLSLISVGGVFFTFQWDILLIETMFLAVFLSPIAWIDRLHSRQLPSHLARWLVWLLLFKLIFESGVVKLTYFASNGENSWRNLTALDYHYWTQPIPAWTSWYIHHLPNWMDQISLWFMFVVELVLPFAIFLPRRVRMLGFAGQVIFQLLIIVSGNYGFFNLLTIVLCITLIDDQSLPASLQRMIGKTHQRKTASKVVWIPKLFVLIPFTVIVLYLSIVYLCQDFRGNRINLENSTPESPSVVGNLIRKIQPLHTVNRYGLFRVITTKRPEIIIEGSSDGINWKPYIFKFKPINLLERPKFATPHMPRLDWQMWFAALDVERGRSFQNSPPWLSRFLQEIAKNNPTVLSLLQENPFANELPRMIRIRLFHYSFTNPKTKKNTGAWWNRTLLNRVTIHMRVN</sequence>
<evidence type="ECO:0000256" key="5">
    <source>
        <dbReference type="ARBA" id="ARBA00022989"/>
    </source>
</evidence>
<feature type="transmembrane region" description="Helical" evidence="7">
    <location>
        <begin position="447"/>
        <end position="466"/>
    </location>
</feature>
<comment type="subcellular location">
    <subcellularLocation>
        <location evidence="1">Endoplasmic reticulum membrane</location>
        <topology evidence="1">Multi-pass membrane protein</topology>
    </subcellularLocation>
</comment>
<keyword evidence="5 7" id="KW-1133">Transmembrane helix</keyword>
<evidence type="ECO:0000256" key="3">
    <source>
        <dbReference type="ARBA" id="ARBA00022692"/>
    </source>
</evidence>
<evidence type="ECO:0000256" key="1">
    <source>
        <dbReference type="ARBA" id="ARBA00004477"/>
    </source>
</evidence>
<dbReference type="Proteomes" id="UP000247465">
    <property type="component" value="Chromosome"/>
</dbReference>
<evidence type="ECO:0000256" key="4">
    <source>
        <dbReference type="ARBA" id="ARBA00022824"/>
    </source>
</evidence>
<feature type="transmembrane region" description="Helical" evidence="7">
    <location>
        <begin position="140"/>
        <end position="163"/>
    </location>
</feature>
<keyword evidence="3 7" id="KW-0812">Transmembrane</keyword>
<dbReference type="EMBL" id="CP029803">
    <property type="protein sequence ID" value="AWT60567.1"/>
    <property type="molecule type" value="Genomic_DNA"/>
</dbReference>
<dbReference type="InterPro" id="IPR057433">
    <property type="entry name" value="LMF1/2_C"/>
</dbReference>
<organism evidence="10 11">
    <name type="scientific">Candidatus Moanibacter tarae</name>
    <dbReference type="NCBI Taxonomy" id="2200854"/>
    <lineage>
        <taxon>Bacteria</taxon>
        <taxon>Pseudomonadati</taxon>
        <taxon>Verrucomicrobiota</taxon>
        <taxon>Opitutia</taxon>
        <taxon>Puniceicoccales</taxon>
        <taxon>Puniceicoccales incertae sedis</taxon>
        <taxon>Candidatus Moanibacter</taxon>
    </lineage>
</organism>
<dbReference type="AlphaFoldDB" id="A0A2Z4AK42"/>
<feature type="transmembrane region" description="Helical" evidence="7">
    <location>
        <begin position="293"/>
        <end position="318"/>
    </location>
</feature>
<feature type="domain" description="Lipase maturation factor 1/2 N-terminal" evidence="8">
    <location>
        <begin position="258"/>
        <end position="421"/>
    </location>
</feature>
<evidence type="ECO:0000256" key="7">
    <source>
        <dbReference type="SAM" id="Phobius"/>
    </source>
</evidence>
<dbReference type="InterPro" id="IPR009613">
    <property type="entry name" value="LMF"/>
</dbReference>
<evidence type="ECO:0000313" key="10">
    <source>
        <dbReference type="EMBL" id="AWT60567.1"/>
    </source>
</evidence>
<evidence type="ECO:0000256" key="2">
    <source>
        <dbReference type="ARBA" id="ARBA00005512"/>
    </source>
</evidence>
<feature type="transmembrane region" description="Helical" evidence="7">
    <location>
        <begin position="263"/>
        <end position="281"/>
    </location>
</feature>
<gene>
    <name evidence="10" type="ORF">DF168_01782</name>
</gene>
<feature type="transmembrane region" description="Helical" evidence="7">
    <location>
        <begin position="213"/>
        <end position="230"/>
    </location>
</feature>
<evidence type="ECO:0000256" key="6">
    <source>
        <dbReference type="ARBA" id="ARBA00023136"/>
    </source>
</evidence>
<dbReference type="Pfam" id="PF06762">
    <property type="entry name" value="LMF1"/>
    <property type="match status" value="1"/>
</dbReference>
<comment type="similarity">
    <text evidence="2">Belongs to the lipase maturation factor family.</text>
</comment>
<keyword evidence="6 7" id="KW-0472">Membrane</keyword>
<reference evidence="10 11" key="1">
    <citation type="submission" date="2018-06" db="EMBL/GenBank/DDBJ databases">
        <title>Draft Genome Sequence of a Novel Marine Bacterium Related to the Verrucomicrobia.</title>
        <authorList>
            <person name="Vosseberg J."/>
            <person name="Martijn J."/>
            <person name="Ettema T.J.G."/>
        </authorList>
    </citation>
    <scope>NUCLEOTIDE SEQUENCE [LARGE SCALE GENOMIC DNA]</scope>
    <source>
        <strain evidence="10">TARA_B100001123</strain>
    </source>
</reference>
<dbReference type="KEGG" id="mtar:DF168_01782"/>
<dbReference type="Pfam" id="PF25179">
    <property type="entry name" value="LMF1_C"/>
    <property type="match status" value="1"/>
</dbReference>
<feature type="transmembrane region" description="Helical" evidence="7">
    <location>
        <begin position="237"/>
        <end position="257"/>
    </location>
</feature>
<dbReference type="PANTHER" id="PTHR14463">
    <property type="entry name" value="LIPASE MATURATION FACTOR"/>
    <property type="match status" value="1"/>
</dbReference>
<feature type="transmembrane region" description="Helical" evidence="7">
    <location>
        <begin position="389"/>
        <end position="416"/>
    </location>
</feature>
<keyword evidence="4" id="KW-0256">Endoplasmic reticulum</keyword>
<evidence type="ECO:0008006" key="12">
    <source>
        <dbReference type="Google" id="ProtNLM"/>
    </source>
</evidence>
<dbReference type="GO" id="GO:0051604">
    <property type="term" value="P:protein maturation"/>
    <property type="evidence" value="ECO:0007669"/>
    <property type="project" value="InterPro"/>
</dbReference>